<dbReference type="EMBL" id="QSTW01000017">
    <property type="protein sequence ID" value="RGM88779.1"/>
    <property type="molecule type" value="Genomic_DNA"/>
</dbReference>
<protein>
    <submittedName>
        <fullName evidence="1">Uncharacterized protein</fullName>
    </submittedName>
</protein>
<name>A0A3E4Z681_9BACT</name>
<organism evidence="1 2">
    <name type="scientific">Phocaeicola plebeius</name>
    <dbReference type="NCBI Taxonomy" id="310297"/>
    <lineage>
        <taxon>Bacteria</taxon>
        <taxon>Pseudomonadati</taxon>
        <taxon>Bacteroidota</taxon>
        <taxon>Bacteroidia</taxon>
        <taxon>Bacteroidales</taxon>
        <taxon>Bacteroidaceae</taxon>
        <taxon>Phocaeicola</taxon>
    </lineage>
</organism>
<dbReference type="RefSeq" id="WP_117702444.1">
    <property type="nucleotide sequence ID" value="NZ_CAUCUV010000033.1"/>
</dbReference>
<dbReference type="Proteomes" id="UP000260814">
    <property type="component" value="Unassembled WGS sequence"/>
</dbReference>
<evidence type="ECO:0000313" key="1">
    <source>
        <dbReference type="EMBL" id="RGM88779.1"/>
    </source>
</evidence>
<gene>
    <name evidence="1" type="ORF">DXB87_12585</name>
</gene>
<accession>A0A3E4Z681</accession>
<sequence length="42" mass="4988">MMLKTTFTVESNCGQIDLVFQIQDYVYIMEFKLNDCQFISMV</sequence>
<comment type="caution">
    <text evidence="1">The sequence shown here is derived from an EMBL/GenBank/DDBJ whole genome shotgun (WGS) entry which is preliminary data.</text>
</comment>
<reference evidence="1 2" key="1">
    <citation type="submission" date="2018-08" db="EMBL/GenBank/DDBJ databases">
        <title>A genome reference for cultivated species of the human gut microbiota.</title>
        <authorList>
            <person name="Zou Y."/>
            <person name="Xue W."/>
            <person name="Luo G."/>
        </authorList>
    </citation>
    <scope>NUCLEOTIDE SEQUENCE [LARGE SCALE GENOMIC DNA]</scope>
    <source>
        <strain evidence="1 2">OM06-2</strain>
    </source>
</reference>
<proteinExistence type="predicted"/>
<dbReference type="AlphaFoldDB" id="A0A3E4Z681"/>
<evidence type="ECO:0000313" key="2">
    <source>
        <dbReference type="Proteomes" id="UP000260814"/>
    </source>
</evidence>